<reference evidence="1 2" key="1">
    <citation type="submission" date="2011-11" db="EMBL/GenBank/DDBJ databases">
        <title>The Noncontiguous Finished sequence of Saccharomonospora cyanea NA-134.</title>
        <authorList>
            <consortium name="US DOE Joint Genome Institute"/>
            <person name="Lucas S."/>
            <person name="Han J."/>
            <person name="Lapidus A."/>
            <person name="Cheng J.-F."/>
            <person name="Goodwin L."/>
            <person name="Pitluck S."/>
            <person name="Peters L."/>
            <person name="Ovchinnikova G."/>
            <person name="Lu M."/>
            <person name="Detter J.C."/>
            <person name="Han C."/>
            <person name="Tapia R."/>
            <person name="Land M."/>
            <person name="Hauser L."/>
            <person name="Kyrpides N."/>
            <person name="Ivanova N."/>
            <person name="Pagani I."/>
            <person name="Brambilla E.-M."/>
            <person name="Klenk H.-P."/>
            <person name="Woyke T."/>
        </authorList>
    </citation>
    <scope>NUCLEOTIDE SEQUENCE [LARGE SCALE GENOMIC DNA]</scope>
    <source>
        <strain evidence="1 2">NA-134</strain>
    </source>
</reference>
<dbReference type="eggNOG" id="COG2856">
    <property type="taxonomic scope" value="Bacteria"/>
</dbReference>
<name>H5XCZ2_9PSEU</name>
<dbReference type="OrthoDB" id="4144896at2"/>
<accession>H5XCZ2</accession>
<dbReference type="Proteomes" id="UP000002791">
    <property type="component" value="Chromosome"/>
</dbReference>
<sequence length="218" mass="24770">MRENDRRASLGDVSPWCVRTAPHVARLIDRFFRKGDTVTRSDVRRRCEALVDEVLEATGVPQPWSINDWLDRLERVRGRDIDLCAVTWSPGDPTGAWQSRRDHDLIAYPGNTAGFHQDHIILHEIGHMLFEHTGRCALSDEEAHRLAPSLRPSAFAHLFGRATAAEEEYEAEQFAHLMHARVAASAVPRPRRHRTPRNRATVSDMATVARIVATFDRL</sequence>
<dbReference type="EMBL" id="CM001440">
    <property type="protein sequence ID" value="EHR62373.1"/>
    <property type="molecule type" value="Genomic_DNA"/>
</dbReference>
<protein>
    <recommendedName>
        <fullName evidence="3">IrrE N-terminal-like domain-containing protein</fullName>
    </recommendedName>
</protein>
<dbReference type="AlphaFoldDB" id="H5XCZ2"/>
<dbReference type="HOGENOM" id="CLU_104213_2_1_11"/>
<evidence type="ECO:0008006" key="3">
    <source>
        <dbReference type="Google" id="ProtNLM"/>
    </source>
</evidence>
<dbReference type="RefSeq" id="WP_005458135.1">
    <property type="nucleotide sequence ID" value="NZ_CM001440.1"/>
</dbReference>
<gene>
    <name evidence="1" type="ORF">SaccyDRAFT_3545</name>
</gene>
<evidence type="ECO:0000313" key="2">
    <source>
        <dbReference type="Proteomes" id="UP000002791"/>
    </source>
</evidence>
<organism evidence="1 2">
    <name type="scientific">Saccharomonospora cyanea NA-134</name>
    <dbReference type="NCBI Taxonomy" id="882082"/>
    <lineage>
        <taxon>Bacteria</taxon>
        <taxon>Bacillati</taxon>
        <taxon>Actinomycetota</taxon>
        <taxon>Actinomycetes</taxon>
        <taxon>Pseudonocardiales</taxon>
        <taxon>Pseudonocardiaceae</taxon>
        <taxon>Saccharomonospora</taxon>
    </lineage>
</organism>
<proteinExistence type="predicted"/>
<dbReference type="STRING" id="882082.SaccyDRAFT_3545"/>
<evidence type="ECO:0000313" key="1">
    <source>
        <dbReference type="EMBL" id="EHR62373.1"/>
    </source>
</evidence>
<keyword evidence="2" id="KW-1185">Reference proteome</keyword>